<accession>A0AAP9TVG5</accession>
<evidence type="ECO:0000313" key="3">
    <source>
        <dbReference type="Proteomes" id="UP000512222"/>
    </source>
</evidence>
<evidence type="ECO:0000313" key="2">
    <source>
        <dbReference type="EMBL" id="QLV30297.1"/>
    </source>
</evidence>
<keyword evidence="1" id="KW-0472">Membrane</keyword>
<feature type="transmembrane region" description="Helical" evidence="1">
    <location>
        <begin position="12"/>
        <end position="31"/>
    </location>
</feature>
<proteinExistence type="predicted"/>
<organism evidence="2 3">
    <name type="scientific">Citrobacter freundii</name>
    <dbReference type="NCBI Taxonomy" id="546"/>
    <lineage>
        <taxon>Bacteria</taxon>
        <taxon>Pseudomonadati</taxon>
        <taxon>Pseudomonadota</taxon>
        <taxon>Gammaproteobacteria</taxon>
        <taxon>Enterobacterales</taxon>
        <taxon>Enterobacteriaceae</taxon>
        <taxon>Citrobacter</taxon>
        <taxon>Citrobacter freundii complex</taxon>
    </lineage>
</organism>
<name>A0AAP9TVG5_CITFR</name>
<keyword evidence="1" id="KW-1133">Transmembrane helix</keyword>
<reference evidence="3" key="1">
    <citation type="submission" date="2020-06" db="EMBL/GenBank/DDBJ databases">
        <title>REHAB project genomes.</title>
        <authorList>
            <person name="Shaw L.P."/>
        </authorList>
    </citation>
    <scope>NUCLEOTIDE SEQUENCE [LARGE SCALE GENOMIC DNA]</scope>
    <source>
        <strain evidence="3">RHBSTW-00370</strain>
    </source>
</reference>
<dbReference type="AlphaFoldDB" id="A0AAP9TVG5"/>
<evidence type="ECO:0000256" key="1">
    <source>
        <dbReference type="SAM" id="Phobius"/>
    </source>
</evidence>
<dbReference type="RefSeq" id="WP_101739758.1">
    <property type="nucleotide sequence ID" value="NZ_CP056573.1"/>
</dbReference>
<gene>
    <name evidence="2" type="ORF">HV178_09995</name>
</gene>
<dbReference type="EMBL" id="CP056573">
    <property type="protein sequence ID" value="QLV30297.1"/>
    <property type="molecule type" value="Genomic_DNA"/>
</dbReference>
<dbReference type="Proteomes" id="UP000512222">
    <property type="component" value="Chromosome"/>
</dbReference>
<sequence length="63" mass="7355">MENMLRILTESHRFGSCAFGAFIALLVYWLLRAVIRKYRRLKVTVKVFNAEFNLCADDGEEEV</sequence>
<protein>
    <submittedName>
        <fullName evidence="2">Uncharacterized protein</fullName>
    </submittedName>
</protein>
<keyword evidence="1" id="KW-0812">Transmembrane</keyword>